<evidence type="ECO:0000313" key="1">
    <source>
        <dbReference type="EMBL" id="AMM41515.1"/>
    </source>
</evidence>
<evidence type="ECO:0000313" key="2">
    <source>
        <dbReference type="Proteomes" id="UP000070560"/>
    </source>
</evidence>
<keyword evidence="2" id="KW-1185">Reference proteome</keyword>
<dbReference type="RefSeq" id="WP_066064000.1">
    <property type="nucleotide sequence ID" value="NZ_CP013015.1"/>
</dbReference>
<dbReference type="EMBL" id="CP013015">
    <property type="protein sequence ID" value="AMM41515.1"/>
    <property type="molecule type" value="Genomic_DNA"/>
</dbReference>
<name>A0A7V1P3K1_DESA2</name>
<reference evidence="1 2" key="1">
    <citation type="submission" date="2015-10" db="EMBL/GenBank/DDBJ databases">
        <title>Candidatus Desulfofervidus auxilii, a hydrogenotrophic sulfate-reducing bacterium involved in the thermophilic anaerobic oxidation of methane.</title>
        <authorList>
            <person name="Krukenberg V."/>
            <person name="Richter M."/>
            <person name="Wegener G."/>
        </authorList>
    </citation>
    <scope>NUCLEOTIDE SEQUENCE [LARGE SCALE GENOMIC DNA]</scope>
    <source>
        <strain evidence="1 2">HS1</strain>
    </source>
</reference>
<dbReference type="Proteomes" id="UP000070560">
    <property type="component" value="Chromosome"/>
</dbReference>
<organism evidence="1 2">
    <name type="scientific">Desulfofervidus auxilii</name>
    <dbReference type="NCBI Taxonomy" id="1621989"/>
    <lineage>
        <taxon>Bacteria</taxon>
        <taxon>Pseudomonadati</taxon>
        <taxon>Thermodesulfobacteriota</taxon>
        <taxon>Candidatus Desulfofervidia</taxon>
        <taxon>Candidatus Desulfofervidales</taxon>
        <taxon>Candidatus Desulfofervidaceae</taxon>
        <taxon>Candidatus Desulfofervidus</taxon>
    </lineage>
</organism>
<sequence length="98" mass="11086">MTKPTFDITQIVLLSFLAIVVYVFILIVFFYARRKYKGGVVEKVINFIIATTGFLLVADIALFLIPNYGFVISYTIHVIFKIIALTCLAIGGLKFFVR</sequence>
<proteinExistence type="predicted"/>
<dbReference type="AlphaFoldDB" id="A0A7V1P3K1"/>
<dbReference type="KEGG" id="daw:HS1_001721"/>
<accession>A0A7V1P3K1</accession>
<gene>
    <name evidence="1" type="ORF">HS1_001721</name>
</gene>
<protein>
    <submittedName>
        <fullName evidence="1">Membrane protein</fullName>
    </submittedName>
</protein>